<evidence type="ECO:0000256" key="4">
    <source>
        <dbReference type="ARBA" id="ARBA00021520"/>
    </source>
</evidence>
<proteinExistence type="inferred from homology"/>
<evidence type="ECO:0000259" key="9">
    <source>
        <dbReference type="Pfam" id="PF11817"/>
    </source>
</evidence>
<dbReference type="AlphaFoldDB" id="A0A914A5T7"/>
<evidence type="ECO:0000256" key="7">
    <source>
        <dbReference type="ARBA" id="ARBA00023034"/>
    </source>
</evidence>
<dbReference type="Pfam" id="PF11817">
    <property type="entry name" value="Foie-gras_1"/>
    <property type="match status" value="1"/>
</dbReference>
<feature type="compositionally biased region" description="Polar residues" evidence="8">
    <location>
        <begin position="14"/>
        <end position="36"/>
    </location>
</feature>
<feature type="domain" description="Trafficking protein particle complex subunit 11" evidence="9">
    <location>
        <begin position="304"/>
        <end position="559"/>
    </location>
</feature>
<evidence type="ECO:0000313" key="11">
    <source>
        <dbReference type="EnsemblMetazoa" id="XP_038059168.1"/>
    </source>
</evidence>
<evidence type="ECO:0000256" key="6">
    <source>
        <dbReference type="ARBA" id="ARBA00022892"/>
    </source>
</evidence>
<evidence type="ECO:0000256" key="8">
    <source>
        <dbReference type="SAM" id="MobiDB-lite"/>
    </source>
</evidence>
<comment type="subcellular location">
    <subcellularLocation>
        <location evidence="2">Golgi apparatus</location>
        <location evidence="2">cis-Golgi network</location>
    </subcellularLocation>
</comment>
<keyword evidence="6" id="KW-0931">ER-Golgi transport</keyword>
<keyword evidence="7" id="KW-0333">Golgi apparatus</keyword>
<dbReference type="EnsemblMetazoa" id="XM_038203240.1">
    <property type="protein sequence ID" value="XP_038059168.1"/>
    <property type="gene ID" value="LOC119730377"/>
</dbReference>
<dbReference type="GeneID" id="119730377"/>
<comment type="function">
    <text evidence="1">Involved in endoplasmic reticulum to Golgi apparatus trafficking at a very early stage.</text>
</comment>
<keyword evidence="12" id="KW-1185">Reference proteome</keyword>
<dbReference type="Proteomes" id="UP000887568">
    <property type="component" value="Unplaced"/>
</dbReference>
<reference evidence="11" key="1">
    <citation type="submission" date="2022-11" db="UniProtKB">
        <authorList>
            <consortium name="EnsemblMetazoa"/>
        </authorList>
    </citation>
    <scope>IDENTIFICATION</scope>
</reference>
<sequence>MSAEGGVDPLGAQPDSSGSPSTVIVQQPSASDSMASNPAKRANGPGDLPGELMCRPLGLVVLTGLDVTYNAVHRAIWDSFSANRRPDRVPLYFKAWPADHEYPKCRSKQRTSYEWYIPKGIIKSGWMKKHLQQVPALVVVFFDLDWDENMWKERQMECATRVEVVRTSLHGRGTRVAVVLIQKNAPLPPGEDVIAAERAAALCAACELSAKSLFVLPCVDHLLGYTIRLENAFYELTQGYYHTEARRVKAHREFLNRTTHQLLFVRHAFKFAFFSELKQDTHGALKQYKAAYTHLTELRAHDTNMLEIKTIAGFINYKVCRLCFFHNTPLDAISQFRKHVDLFKNKIGCAELAFEHSAWMSKQFSIFGELFEEAIKLGLTAIQTQHPGFYYQQAANHAIARKQLCRGLCHAATAMPASNPLEDADNLEFYGQRPWRQGHQSIDPPDPQMEREGILALQYLESQVDHSWIIIPLLSSAVAQFKKYKSARMKRNLMVQMGEEYYHAKDYSKALTLLGRVTWDYRLERWWQLLTSILGTSLRCAYLVASVEEYVTICLELLGRYSQSSPEERTRVQMNLIRVLSNNSPEPEPGCASDAVEQARQLWKTMCSPQSAPKAFRVEMRNLVPFVECKARFTCLRFAADELVSLEVCLRSSCQFPIQFSKLAVQLSNQAYNSQCVISDGRPLTYADGMAPSADAESHGNLYLMPGKVRLHKFKFAVLPEDVGRKLEISSICLSLGDEANARCAVLYWQGGGADAASLTNIHEVVTHTRGPPKPDQLVWERISIEQTTSVHPRPARVHIELDHQPPCLVNEYYRFKATITNNEDETITKPTMSIGLQEGQNEGLEKSTEVSLDPESFLKTSCPGRIKNISLGTMKQSNKVEKTIYIRCTQLGSRVISVRVVYNVEIKISSSDTLQPVSCTCYQEQSVTLQTLLPFDVSIHLTSLKFKPIDYVNSGRPFLLMTDIKCTSPWPIAISNSTLKLSDDVRPTDSLDSQVSNVVLKNEEHASECVCVQAPSHPETGLIALGSCELEWKRDSMNDDLPLVKTTLPLPEVSIQPLPLAIETDIPAFGVVRSPLFVNFTISNRTSIVQTIEASVQASEAFMYSGHKQVFFRILPSSCQTLSYNLYPLVAGYVQLPELQLNTPQAPTMTKEITAAMLPSHIYIKPQGKAIISA</sequence>
<evidence type="ECO:0000256" key="3">
    <source>
        <dbReference type="ARBA" id="ARBA00007051"/>
    </source>
</evidence>
<protein>
    <recommendedName>
        <fullName evidence="4">Trafficking protein particle complex subunit 11</fullName>
    </recommendedName>
</protein>
<dbReference type="Pfam" id="PF12742">
    <property type="entry name" value="Gryzun-like"/>
    <property type="match status" value="1"/>
</dbReference>
<dbReference type="PANTHER" id="PTHR14374">
    <property type="entry name" value="FOIE GRAS"/>
    <property type="match status" value="1"/>
</dbReference>
<evidence type="ECO:0000256" key="2">
    <source>
        <dbReference type="ARBA" id="ARBA00004222"/>
    </source>
</evidence>
<evidence type="ECO:0000256" key="5">
    <source>
        <dbReference type="ARBA" id="ARBA00022448"/>
    </source>
</evidence>
<dbReference type="InterPro" id="IPR025876">
    <property type="entry name" value="TRAPPC11_C"/>
</dbReference>
<dbReference type="GO" id="GO:0016192">
    <property type="term" value="P:vesicle-mediated transport"/>
    <property type="evidence" value="ECO:0007669"/>
    <property type="project" value="UniProtKB-KW"/>
</dbReference>
<organism evidence="11 12">
    <name type="scientific">Patiria miniata</name>
    <name type="common">Bat star</name>
    <name type="synonym">Asterina miniata</name>
    <dbReference type="NCBI Taxonomy" id="46514"/>
    <lineage>
        <taxon>Eukaryota</taxon>
        <taxon>Metazoa</taxon>
        <taxon>Echinodermata</taxon>
        <taxon>Eleutherozoa</taxon>
        <taxon>Asterozoa</taxon>
        <taxon>Asteroidea</taxon>
        <taxon>Valvatacea</taxon>
        <taxon>Valvatida</taxon>
        <taxon>Asterinidae</taxon>
        <taxon>Patiria</taxon>
    </lineage>
</organism>
<dbReference type="OMA" id="CVEYYRD"/>
<evidence type="ECO:0000259" key="10">
    <source>
        <dbReference type="Pfam" id="PF12742"/>
    </source>
</evidence>
<comment type="similarity">
    <text evidence="3">Belongs to the TRAPPC11 family.</text>
</comment>
<accession>A0A914A5T7</accession>
<dbReference type="OrthoDB" id="6278596at2759"/>
<dbReference type="PANTHER" id="PTHR14374:SF0">
    <property type="entry name" value="TRAFFICKING PROTEIN PARTICLE COMPLEX SUBUNIT 11"/>
    <property type="match status" value="1"/>
</dbReference>
<dbReference type="RefSeq" id="XP_038059168.1">
    <property type="nucleotide sequence ID" value="XM_038203240.1"/>
</dbReference>
<keyword evidence="5" id="KW-0813">Transport</keyword>
<dbReference type="CTD" id="60684"/>
<evidence type="ECO:0000313" key="12">
    <source>
        <dbReference type="Proteomes" id="UP000887568"/>
    </source>
</evidence>
<evidence type="ECO:0000256" key="1">
    <source>
        <dbReference type="ARBA" id="ARBA00001995"/>
    </source>
</evidence>
<dbReference type="GO" id="GO:0005794">
    <property type="term" value="C:Golgi apparatus"/>
    <property type="evidence" value="ECO:0007669"/>
    <property type="project" value="UniProtKB-SubCell"/>
</dbReference>
<dbReference type="InterPro" id="IPR021773">
    <property type="entry name" value="TPC11"/>
</dbReference>
<feature type="domain" description="Trafficking protein particle complex subunit 11 C-terminal" evidence="10">
    <location>
        <begin position="1096"/>
        <end position="1141"/>
    </location>
</feature>
<name>A0A914A5T7_PATMI</name>
<feature type="region of interest" description="Disordered" evidence="8">
    <location>
        <begin position="1"/>
        <end position="47"/>
    </location>
</feature>